<evidence type="ECO:0008006" key="3">
    <source>
        <dbReference type="Google" id="ProtNLM"/>
    </source>
</evidence>
<accession>A0ABS2J966</accession>
<protein>
    <recommendedName>
        <fullName evidence="3">DOD-type homing endonuclease domain-containing protein</fullName>
    </recommendedName>
</protein>
<name>A0ABS2J966_9ACTN</name>
<dbReference type="InterPro" id="IPR027434">
    <property type="entry name" value="Homing_endonucl"/>
</dbReference>
<organism evidence="1 2">
    <name type="scientific">Micromonospora humidisoli</name>
    <dbReference type="NCBI Taxonomy" id="2807622"/>
    <lineage>
        <taxon>Bacteria</taxon>
        <taxon>Bacillati</taxon>
        <taxon>Actinomycetota</taxon>
        <taxon>Actinomycetes</taxon>
        <taxon>Micromonosporales</taxon>
        <taxon>Micromonosporaceae</taxon>
        <taxon>Micromonospora</taxon>
    </lineage>
</organism>
<proteinExistence type="predicted"/>
<keyword evidence="2" id="KW-1185">Reference proteome</keyword>
<gene>
    <name evidence="1" type="ORF">JQN84_11300</name>
</gene>
<comment type="caution">
    <text evidence="1">The sequence shown here is derived from an EMBL/GenBank/DDBJ whole genome shotgun (WGS) entry which is preliminary data.</text>
</comment>
<sequence>MTETGTQLAAERRRDVVARAESGESITSIALRYGVTRQAIRGMLRRRGVPARRTGKLTDAQREEVVKRFLDGVSLGQIAADFSVTVPAVRGLISRRGINIPSVSQGLRHDAFDSLTPDACYWIGFLFADGCVSYRPGYLPQISIGLAERDRDQLVALRDYLGCGNSISRTNPIQGSCQFSVRSRSLADRLIELGRYGDSIDERLVVSRDFWRGVVDGDGSLGIYKRASPSGRTFAQFRVVGRRHVLTAFVAFLESSGISGLSVRPHKSICTVGTTCGPAERIASLLYLDAEPALARKAEIAAQMIARQR</sequence>
<dbReference type="RefSeq" id="WP_204958341.1">
    <property type="nucleotide sequence ID" value="NZ_JAFEUO010000003.1"/>
</dbReference>
<dbReference type="Proteomes" id="UP000809587">
    <property type="component" value="Unassembled WGS sequence"/>
</dbReference>
<dbReference type="SUPFAM" id="SSF88659">
    <property type="entry name" value="Sigma3 and sigma4 domains of RNA polymerase sigma factors"/>
    <property type="match status" value="1"/>
</dbReference>
<dbReference type="InterPro" id="IPR013324">
    <property type="entry name" value="RNA_pol_sigma_r3/r4-like"/>
</dbReference>
<dbReference type="EMBL" id="JAFEUO010000003">
    <property type="protein sequence ID" value="MBM7083106.1"/>
    <property type="molecule type" value="Genomic_DNA"/>
</dbReference>
<dbReference type="SUPFAM" id="SSF55608">
    <property type="entry name" value="Homing endonucleases"/>
    <property type="match status" value="1"/>
</dbReference>
<evidence type="ECO:0000313" key="2">
    <source>
        <dbReference type="Proteomes" id="UP000809587"/>
    </source>
</evidence>
<evidence type="ECO:0000313" key="1">
    <source>
        <dbReference type="EMBL" id="MBM7083106.1"/>
    </source>
</evidence>
<dbReference type="Gene3D" id="3.10.28.10">
    <property type="entry name" value="Homing endonucleases"/>
    <property type="match status" value="1"/>
</dbReference>
<reference evidence="1 2" key="1">
    <citation type="submission" date="2021-02" db="EMBL/GenBank/DDBJ databases">
        <authorList>
            <person name="Lee D.-H."/>
        </authorList>
    </citation>
    <scope>NUCLEOTIDE SEQUENCE [LARGE SCALE GENOMIC DNA]</scope>
    <source>
        <strain evidence="1 2">MMS20-R2-29</strain>
    </source>
</reference>